<dbReference type="EMBL" id="HBFQ01066182">
    <property type="protein sequence ID" value="CAD8872686.1"/>
    <property type="molecule type" value="Transcribed_RNA"/>
</dbReference>
<feature type="region of interest" description="Disordered" evidence="1">
    <location>
        <begin position="93"/>
        <end position="248"/>
    </location>
</feature>
<organism evidence="2">
    <name type="scientific">Noctiluca scintillans</name>
    <name type="common">Sea sparkle</name>
    <name type="synonym">Red tide dinoflagellate</name>
    <dbReference type="NCBI Taxonomy" id="2966"/>
    <lineage>
        <taxon>Eukaryota</taxon>
        <taxon>Sar</taxon>
        <taxon>Alveolata</taxon>
        <taxon>Dinophyceae</taxon>
        <taxon>Noctilucales</taxon>
        <taxon>Noctilucaceae</taxon>
        <taxon>Noctiluca</taxon>
    </lineage>
</organism>
<feature type="region of interest" description="Disordered" evidence="1">
    <location>
        <begin position="31"/>
        <end position="67"/>
    </location>
</feature>
<name>A0A7S1B2Z4_NOCSC</name>
<protein>
    <submittedName>
        <fullName evidence="2">Uncharacterized protein</fullName>
    </submittedName>
</protein>
<accession>A0A7S1B2Z4</accession>
<feature type="compositionally biased region" description="Polar residues" evidence="1">
    <location>
        <begin position="228"/>
        <end position="248"/>
    </location>
</feature>
<evidence type="ECO:0000256" key="1">
    <source>
        <dbReference type="SAM" id="MobiDB-lite"/>
    </source>
</evidence>
<dbReference type="AlphaFoldDB" id="A0A7S1B2Z4"/>
<evidence type="ECO:0000313" key="2">
    <source>
        <dbReference type="EMBL" id="CAD8872686.1"/>
    </source>
</evidence>
<sequence>MDDDESSLDSGHDLMGVRGDVLFADPLGVRERTDKSQAAKELFSNTQAGLDASYRSRDLDTSRASAKTEEVGWMEYVIDIVANGGTQCCSMRDHSSSVAAQKAAAEGRPPKKFPPPRHSKRDGKESSDGNDRQRPSTISHDDALPPRAKRKEEAPWKEESRKNPSAENWSDVRSDRHSNIHPDVRPSSRSDVRSDVDLTHTQVVPRPTPPATQRSRAGPKPGVDDTRASSQKSESALPSSFRSSPGTKDNVQVLPFTWDWPDWCLHKKPPCIEVYVEDEETNSWHWLPGDPESRVVDKHGKDAYLCAEYDWEGEFFVQDFGPTHVRRVGMTLSVADMLRKERSLGGGIMGGGKVGGGAGGEGGGEGPYGSDMGGGVARLLDESF</sequence>
<gene>
    <name evidence="2" type="ORF">NSCI0253_LOCUS47043</name>
</gene>
<feature type="compositionally biased region" description="Basic residues" evidence="1">
    <location>
        <begin position="110"/>
        <end position="121"/>
    </location>
</feature>
<feature type="compositionally biased region" description="Basic and acidic residues" evidence="1">
    <location>
        <begin position="122"/>
        <end position="198"/>
    </location>
</feature>
<feature type="compositionally biased region" description="Basic and acidic residues" evidence="1">
    <location>
        <begin position="54"/>
        <end position="67"/>
    </location>
</feature>
<proteinExistence type="predicted"/>
<reference evidence="2" key="1">
    <citation type="submission" date="2021-01" db="EMBL/GenBank/DDBJ databases">
        <authorList>
            <person name="Corre E."/>
            <person name="Pelletier E."/>
            <person name="Niang G."/>
            <person name="Scheremetjew M."/>
            <person name="Finn R."/>
            <person name="Kale V."/>
            <person name="Holt S."/>
            <person name="Cochrane G."/>
            <person name="Meng A."/>
            <person name="Brown T."/>
            <person name="Cohen L."/>
        </authorList>
    </citation>
    <scope>NUCLEOTIDE SEQUENCE</scope>
</reference>